<dbReference type="PROSITE" id="PS50977">
    <property type="entry name" value="HTH_TETR_2"/>
    <property type="match status" value="1"/>
</dbReference>
<dbReference type="SUPFAM" id="SSF48498">
    <property type="entry name" value="Tetracyclin repressor-like, C-terminal domain"/>
    <property type="match status" value="1"/>
</dbReference>
<evidence type="ECO:0000256" key="3">
    <source>
        <dbReference type="ARBA" id="ARBA00023125"/>
    </source>
</evidence>
<evidence type="ECO:0000256" key="4">
    <source>
        <dbReference type="ARBA" id="ARBA00023163"/>
    </source>
</evidence>
<dbReference type="GO" id="GO:0046677">
    <property type="term" value="P:response to antibiotic"/>
    <property type="evidence" value="ECO:0007669"/>
    <property type="project" value="InterPro"/>
</dbReference>
<dbReference type="Pfam" id="PF02909">
    <property type="entry name" value="TetR_C_1"/>
    <property type="match status" value="1"/>
</dbReference>
<keyword evidence="3 5" id="KW-0238">DNA-binding</keyword>
<dbReference type="EMBL" id="CP047900">
    <property type="protein sequence ID" value="QHK22600.1"/>
    <property type="molecule type" value="Genomic_DNA"/>
</dbReference>
<dbReference type="GO" id="GO:0003700">
    <property type="term" value="F:DNA-binding transcription factor activity"/>
    <property type="evidence" value="ECO:0007669"/>
    <property type="project" value="TreeGrafter"/>
</dbReference>
<dbReference type="InterPro" id="IPR001647">
    <property type="entry name" value="HTH_TetR"/>
</dbReference>
<dbReference type="InterPro" id="IPR004111">
    <property type="entry name" value="Repressor_TetR_C"/>
</dbReference>
<evidence type="ECO:0000259" key="6">
    <source>
        <dbReference type="PROSITE" id="PS50977"/>
    </source>
</evidence>
<keyword evidence="2" id="KW-0805">Transcription regulation</keyword>
<evidence type="ECO:0000313" key="8">
    <source>
        <dbReference type="Proteomes" id="UP000464186"/>
    </source>
</evidence>
<dbReference type="KEGG" id="psey:GU243_23825"/>
<reference evidence="7 8" key="1">
    <citation type="submission" date="2020-01" db="EMBL/GenBank/DDBJ databases">
        <title>Pseudarthrobacter psychrotolerans sp. nov., isolated from antarctic soil.</title>
        <authorList>
            <person name="Shin Y."/>
            <person name="Park W."/>
        </authorList>
    </citation>
    <scope>NUCLEOTIDE SEQUENCE [LARGE SCALE GENOMIC DNA]</scope>
    <source>
        <strain evidence="7 8">YJ56</strain>
        <plasmid evidence="7 8">unnamed2</plasmid>
    </source>
</reference>
<dbReference type="PANTHER" id="PTHR30055:SF151">
    <property type="entry name" value="TRANSCRIPTIONAL REGULATORY PROTEIN"/>
    <property type="match status" value="1"/>
</dbReference>
<evidence type="ECO:0000256" key="1">
    <source>
        <dbReference type="ARBA" id="ARBA00022491"/>
    </source>
</evidence>
<keyword evidence="1" id="KW-0678">Repressor</keyword>
<dbReference type="PRINTS" id="PR00400">
    <property type="entry name" value="TETREPRESSOR"/>
</dbReference>
<geneLocation type="plasmid" evidence="7 8">
    <name>unnamed2</name>
</geneLocation>
<evidence type="ECO:0000313" key="7">
    <source>
        <dbReference type="EMBL" id="QHK22600.1"/>
    </source>
</evidence>
<evidence type="ECO:0000256" key="5">
    <source>
        <dbReference type="PROSITE-ProRule" id="PRU00335"/>
    </source>
</evidence>
<accession>A0A6P1NW31</accession>
<dbReference type="GO" id="GO:0045892">
    <property type="term" value="P:negative regulation of DNA-templated transcription"/>
    <property type="evidence" value="ECO:0007669"/>
    <property type="project" value="InterPro"/>
</dbReference>
<dbReference type="PRINTS" id="PR00455">
    <property type="entry name" value="HTHTETR"/>
</dbReference>
<sequence length="225" mass="24439">MARPRIPILSSERIVQAAAALIDEAGLSQLTIRRLAERLGVKGPSIYNHFPTMDAIADAVVDSLLGTIDISIFSSTGWREALPVWARNYWRVLHEHPEIVPLMARGPATRTAQLRLADAFYGSLVDGGWPPRQATEVAIAVRNFIAGSALGSYSGGFSEPAEFYSREFPHLADAYRLPEYKTELDIAAFERGLSCLMDGLLLHYATGVLGLGGQGGEKTATAKRV</sequence>
<dbReference type="InterPro" id="IPR009057">
    <property type="entry name" value="Homeodomain-like_sf"/>
</dbReference>
<dbReference type="Gene3D" id="1.10.357.10">
    <property type="entry name" value="Tetracycline Repressor, domain 2"/>
    <property type="match status" value="1"/>
</dbReference>
<dbReference type="Pfam" id="PF00440">
    <property type="entry name" value="TetR_N"/>
    <property type="match status" value="1"/>
</dbReference>
<dbReference type="SUPFAM" id="SSF46689">
    <property type="entry name" value="Homeodomain-like"/>
    <property type="match status" value="1"/>
</dbReference>
<dbReference type="AlphaFoldDB" id="A0A6P1NW31"/>
<dbReference type="Proteomes" id="UP000464186">
    <property type="component" value="Plasmid unnamed2"/>
</dbReference>
<keyword evidence="8" id="KW-1185">Reference proteome</keyword>
<dbReference type="GO" id="GO:0000976">
    <property type="term" value="F:transcription cis-regulatory region binding"/>
    <property type="evidence" value="ECO:0007669"/>
    <property type="project" value="TreeGrafter"/>
</dbReference>
<feature type="domain" description="HTH tetR-type" evidence="6">
    <location>
        <begin position="8"/>
        <end position="68"/>
    </location>
</feature>
<organism evidence="7 8">
    <name type="scientific">Pseudarthrobacter psychrotolerans</name>
    <dbReference type="NCBI Taxonomy" id="2697569"/>
    <lineage>
        <taxon>Bacteria</taxon>
        <taxon>Bacillati</taxon>
        <taxon>Actinomycetota</taxon>
        <taxon>Actinomycetes</taxon>
        <taxon>Micrococcales</taxon>
        <taxon>Micrococcaceae</taxon>
        <taxon>Pseudarthrobacter</taxon>
    </lineage>
</organism>
<dbReference type="InterPro" id="IPR036271">
    <property type="entry name" value="Tet_transcr_reg_TetR-rel_C_sf"/>
</dbReference>
<dbReference type="InterPro" id="IPR003012">
    <property type="entry name" value="Tet_transcr_reg_TetR"/>
</dbReference>
<dbReference type="InterPro" id="IPR050109">
    <property type="entry name" value="HTH-type_TetR-like_transc_reg"/>
</dbReference>
<proteinExistence type="predicted"/>
<gene>
    <name evidence="7" type="ORF">GU243_23825</name>
</gene>
<evidence type="ECO:0000256" key="2">
    <source>
        <dbReference type="ARBA" id="ARBA00023015"/>
    </source>
</evidence>
<name>A0A6P1NW31_9MICC</name>
<feature type="DNA-binding region" description="H-T-H motif" evidence="5">
    <location>
        <begin position="31"/>
        <end position="50"/>
    </location>
</feature>
<protein>
    <submittedName>
        <fullName evidence="7">TetR family transcriptional regulator</fullName>
    </submittedName>
</protein>
<keyword evidence="4" id="KW-0804">Transcription</keyword>
<keyword evidence="7" id="KW-0614">Plasmid</keyword>
<dbReference type="PANTHER" id="PTHR30055">
    <property type="entry name" value="HTH-TYPE TRANSCRIPTIONAL REGULATOR RUTR"/>
    <property type="match status" value="1"/>
</dbReference>